<evidence type="ECO:0008006" key="5">
    <source>
        <dbReference type="Google" id="ProtNLM"/>
    </source>
</evidence>
<reference evidence="3 4" key="1">
    <citation type="submission" date="2022-12" db="EMBL/GenBank/DDBJ databases">
        <title>Chromosome-level genome assembly of true bugs.</title>
        <authorList>
            <person name="Ma L."/>
            <person name="Li H."/>
        </authorList>
    </citation>
    <scope>NUCLEOTIDE SEQUENCE [LARGE SCALE GENOMIC DNA]</scope>
    <source>
        <strain evidence="3">Lab_2022b</strain>
    </source>
</reference>
<dbReference type="EMBL" id="JAPXFL010000043">
    <property type="protein sequence ID" value="KAK9496866.1"/>
    <property type="molecule type" value="Genomic_DNA"/>
</dbReference>
<dbReference type="PANTHER" id="PTHR11486">
    <property type="entry name" value="FIBROBLAST GROWTH FACTOR"/>
    <property type="match status" value="1"/>
</dbReference>
<gene>
    <name evidence="3" type="ORF">O3M35_012909</name>
</gene>
<accession>A0AAW1CEA8</accession>
<dbReference type="Pfam" id="PF00167">
    <property type="entry name" value="FGF"/>
    <property type="match status" value="1"/>
</dbReference>
<feature type="region of interest" description="Disordered" evidence="2">
    <location>
        <begin position="87"/>
        <end position="131"/>
    </location>
</feature>
<evidence type="ECO:0000256" key="1">
    <source>
        <dbReference type="ARBA" id="ARBA00007936"/>
    </source>
</evidence>
<dbReference type="InterPro" id="IPR008996">
    <property type="entry name" value="IL1/FGF"/>
</dbReference>
<name>A0AAW1CEA8_9HEMI</name>
<dbReference type="AlphaFoldDB" id="A0AAW1CEA8"/>
<keyword evidence="4" id="KW-1185">Reference proteome</keyword>
<dbReference type="GO" id="GO:0008083">
    <property type="term" value="F:growth factor activity"/>
    <property type="evidence" value="ECO:0007669"/>
    <property type="project" value="InterPro"/>
</dbReference>
<sequence length="226" mass="26660">MLQREFTDECVFNEMIEEHHYNTYSSAKYSNTRRTLYLGMNKRGQPRRVQIRGGSLLGKLSTYTRVLTQSVEPSEVEAAKHGKTVCLPLPPATTSSPSERPVRPRCRMRQRRPRRRKKKRPCLNKEGEPPRIPLYRRKCEEGDEECLLRRLLIGRKRKSRLELPNVGGNNVRHRKHRTAVRLKEEEDDEHEEHDDEDDDEDVTMTADDEIILDEQTDLFMYNNDNE</sequence>
<feature type="compositionally biased region" description="Basic residues" evidence="2">
    <location>
        <begin position="171"/>
        <end position="180"/>
    </location>
</feature>
<comment type="similarity">
    <text evidence="1">Belongs to the heparin-binding growth factors family.</text>
</comment>
<evidence type="ECO:0000256" key="2">
    <source>
        <dbReference type="SAM" id="MobiDB-lite"/>
    </source>
</evidence>
<dbReference type="Proteomes" id="UP001461498">
    <property type="component" value="Unassembled WGS sequence"/>
</dbReference>
<protein>
    <recommendedName>
        <fullName evidence="5">FGF</fullName>
    </recommendedName>
</protein>
<proteinExistence type="inferred from homology"/>
<evidence type="ECO:0000313" key="3">
    <source>
        <dbReference type="EMBL" id="KAK9496866.1"/>
    </source>
</evidence>
<feature type="compositionally biased region" description="Acidic residues" evidence="2">
    <location>
        <begin position="185"/>
        <end position="216"/>
    </location>
</feature>
<organism evidence="3 4">
    <name type="scientific">Rhynocoris fuscipes</name>
    <dbReference type="NCBI Taxonomy" id="488301"/>
    <lineage>
        <taxon>Eukaryota</taxon>
        <taxon>Metazoa</taxon>
        <taxon>Ecdysozoa</taxon>
        <taxon>Arthropoda</taxon>
        <taxon>Hexapoda</taxon>
        <taxon>Insecta</taxon>
        <taxon>Pterygota</taxon>
        <taxon>Neoptera</taxon>
        <taxon>Paraneoptera</taxon>
        <taxon>Hemiptera</taxon>
        <taxon>Heteroptera</taxon>
        <taxon>Panheteroptera</taxon>
        <taxon>Cimicomorpha</taxon>
        <taxon>Reduviidae</taxon>
        <taxon>Harpactorinae</taxon>
        <taxon>Harpactorini</taxon>
        <taxon>Rhynocoris</taxon>
    </lineage>
</organism>
<evidence type="ECO:0000313" key="4">
    <source>
        <dbReference type="Proteomes" id="UP001461498"/>
    </source>
</evidence>
<comment type="caution">
    <text evidence="3">The sequence shown here is derived from an EMBL/GenBank/DDBJ whole genome shotgun (WGS) entry which is preliminary data.</text>
</comment>
<feature type="region of interest" description="Disordered" evidence="2">
    <location>
        <begin position="164"/>
        <end position="226"/>
    </location>
</feature>
<dbReference type="Gene3D" id="2.80.10.50">
    <property type="match status" value="1"/>
</dbReference>
<dbReference type="InterPro" id="IPR002209">
    <property type="entry name" value="Fibroblast_GF_fam"/>
</dbReference>
<feature type="compositionally biased region" description="Basic residues" evidence="2">
    <location>
        <begin position="103"/>
        <end position="122"/>
    </location>
</feature>
<dbReference type="SUPFAM" id="SSF50353">
    <property type="entry name" value="Cytokine"/>
    <property type="match status" value="1"/>
</dbReference>